<gene>
    <name evidence="2" type="ORF">SAMN02982917_0628</name>
</gene>
<dbReference type="GO" id="GO:0016787">
    <property type="term" value="F:hydrolase activity"/>
    <property type="evidence" value="ECO:0007669"/>
    <property type="project" value="UniProtKB-KW"/>
</dbReference>
<dbReference type="OrthoDB" id="9787654at2"/>
<protein>
    <submittedName>
        <fullName evidence="2">Predicted metal-dependent hydrolase, TIM-barrel fold</fullName>
    </submittedName>
</protein>
<accession>A0A1X7DJU4</accession>
<evidence type="ECO:0000313" key="2">
    <source>
        <dbReference type="EMBL" id="SMF16792.1"/>
    </source>
</evidence>
<dbReference type="EMBL" id="FXAK01000001">
    <property type="protein sequence ID" value="SMF16792.1"/>
    <property type="molecule type" value="Genomic_DNA"/>
</dbReference>
<dbReference type="AlphaFoldDB" id="A0A1X7DJU4"/>
<dbReference type="Pfam" id="PF04909">
    <property type="entry name" value="Amidohydro_2"/>
    <property type="match status" value="1"/>
</dbReference>
<dbReference type="InterPro" id="IPR006680">
    <property type="entry name" value="Amidohydro-rel"/>
</dbReference>
<feature type="domain" description="Amidohydrolase-related" evidence="1">
    <location>
        <begin position="10"/>
        <end position="272"/>
    </location>
</feature>
<dbReference type="InterPro" id="IPR052358">
    <property type="entry name" value="Aro_Compnd_Degr_Hydrolases"/>
</dbReference>
<proteinExistence type="predicted"/>
<evidence type="ECO:0000313" key="3">
    <source>
        <dbReference type="Proteomes" id="UP000192936"/>
    </source>
</evidence>
<keyword evidence="2" id="KW-0378">Hydrolase</keyword>
<evidence type="ECO:0000259" key="1">
    <source>
        <dbReference type="Pfam" id="PF04909"/>
    </source>
</evidence>
<dbReference type="RefSeq" id="WP_085082167.1">
    <property type="nucleotide sequence ID" value="NZ_FXAK01000001.1"/>
</dbReference>
<organism evidence="2 3">
    <name type="scientific">Azospirillum oryzae</name>
    <dbReference type="NCBI Taxonomy" id="286727"/>
    <lineage>
        <taxon>Bacteria</taxon>
        <taxon>Pseudomonadati</taxon>
        <taxon>Pseudomonadota</taxon>
        <taxon>Alphaproteobacteria</taxon>
        <taxon>Rhodospirillales</taxon>
        <taxon>Azospirillaceae</taxon>
        <taxon>Azospirillum</taxon>
    </lineage>
</organism>
<dbReference type="SUPFAM" id="SSF51556">
    <property type="entry name" value="Metallo-dependent hydrolases"/>
    <property type="match status" value="1"/>
</dbReference>
<dbReference type="InterPro" id="IPR032466">
    <property type="entry name" value="Metal_Hydrolase"/>
</dbReference>
<dbReference type="Gene3D" id="3.20.20.140">
    <property type="entry name" value="Metal-dependent hydrolases"/>
    <property type="match status" value="1"/>
</dbReference>
<sequence>MTAHPPIRGIDTHAHIFRPDLPMAAGRRYSPAYAAELSDWFALQDKAGFSHGVLIQPSFLGTDNSLIEAALRAHPQRLRAVAVVDPGVTAEELDRLGALGFVGARLNLVGRDLEDYGAAAWQYFFRRLASRRWQVEIQRRFDDLAEVVPAIADSGVTVVIDHFGLPQGGIDPAIRRHADFLDVLRRTPAVWVKLSAPYRAGLTPDLAARSLDLLRAACGGSHRFVWGSDWPHTQHEAETGYAAEVSRLHALIPDPAERAQILVRNPATLFQFD</sequence>
<dbReference type="STRING" id="286727.SAMN02982917_0628"/>
<dbReference type="PANTHER" id="PTHR35563">
    <property type="entry name" value="BARREL METAL-DEPENDENT HYDROLASE, PUTATIVE (AFU_ORTHOLOGUE AFUA_1G16240)-RELATED"/>
    <property type="match status" value="1"/>
</dbReference>
<reference evidence="2 3" key="1">
    <citation type="submission" date="2017-04" db="EMBL/GenBank/DDBJ databases">
        <authorList>
            <person name="Afonso C.L."/>
            <person name="Miller P.J."/>
            <person name="Scott M.A."/>
            <person name="Spackman E."/>
            <person name="Goraichik I."/>
            <person name="Dimitrov K.M."/>
            <person name="Suarez D.L."/>
            <person name="Swayne D.E."/>
        </authorList>
    </citation>
    <scope>NUCLEOTIDE SEQUENCE [LARGE SCALE GENOMIC DNA]</scope>
    <source>
        <strain evidence="2 3">A2P</strain>
    </source>
</reference>
<name>A0A1X7DJU4_9PROT</name>
<dbReference type="PANTHER" id="PTHR35563:SF2">
    <property type="entry name" value="BARREL METAL-DEPENDENT HYDROLASE, PUTATIVE (AFU_ORTHOLOGUE AFUA_1G16240)-RELATED"/>
    <property type="match status" value="1"/>
</dbReference>
<dbReference type="Proteomes" id="UP000192936">
    <property type="component" value="Unassembled WGS sequence"/>
</dbReference>